<dbReference type="Pfam" id="PF01019">
    <property type="entry name" value="G_glu_transpept"/>
    <property type="match status" value="1"/>
</dbReference>
<dbReference type="PANTHER" id="PTHR43881">
    <property type="entry name" value="GAMMA-GLUTAMYLTRANSPEPTIDASE (AFU_ORTHOLOGUE AFUA_4G13580)"/>
    <property type="match status" value="1"/>
</dbReference>
<dbReference type="PRINTS" id="PR01210">
    <property type="entry name" value="GGTRANSPTASE"/>
</dbReference>
<evidence type="ECO:0000313" key="2">
    <source>
        <dbReference type="Proteomes" id="UP000630353"/>
    </source>
</evidence>
<accession>A0A918XQT0</accession>
<reference evidence="1" key="2">
    <citation type="submission" date="2020-09" db="EMBL/GenBank/DDBJ databases">
        <authorList>
            <person name="Sun Q."/>
            <person name="Kim S."/>
        </authorList>
    </citation>
    <scope>NUCLEOTIDE SEQUENCE</scope>
    <source>
        <strain evidence="1">KCTC 42651</strain>
    </source>
</reference>
<dbReference type="Gene3D" id="3.60.20.40">
    <property type="match status" value="1"/>
</dbReference>
<proteinExistence type="predicted"/>
<dbReference type="InterPro" id="IPR029055">
    <property type="entry name" value="Ntn_hydrolases_N"/>
</dbReference>
<dbReference type="InterPro" id="IPR043138">
    <property type="entry name" value="GGT_lsub"/>
</dbReference>
<organism evidence="1 2">
    <name type="scientific">Thalassobaculum fulvum</name>
    <dbReference type="NCBI Taxonomy" id="1633335"/>
    <lineage>
        <taxon>Bacteria</taxon>
        <taxon>Pseudomonadati</taxon>
        <taxon>Pseudomonadota</taxon>
        <taxon>Alphaproteobacteria</taxon>
        <taxon>Rhodospirillales</taxon>
        <taxon>Thalassobaculaceae</taxon>
        <taxon>Thalassobaculum</taxon>
    </lineage>
</organism>
<sequence>MPAHQSRPSVRSVKGMVAAAHPLAAAAGAAMLDSGGNAFDAIVATAAALNVTEPFMSGMLGLGLATFYPASEGRVRALDFHPPVPRRFPTDSIAKEATVDGPLAGGTPGNLAGWATLNKTYGRKSLAECFAPAITLARDGFPISPFYLDIIAVCANRKMSDGWAPIFAFDGAPKVGMILRQPELADTLATIAADGPGALYGGALGKRVVDELAKMGGCIGMDDLEAVEPVWEDPIVAEFRGLSVHVPPPPAESFQFLTTLRLLAETDFSGLPHLGEEHLDRVFRAIRIAAELRIRRNKAPVADIEALLSEATLAPLRARLTDGSPVWGRTEQHGDGPLATGPSLKEHTTSFSAMDTDGNAVCITQSLGSPFGSGTVIPGTGLCLNNFMNWGDLSPESPNFLKPGERFAMCLAPSVSTVDGKPVLCLGTPGSYGIPQTQSQAMVHLLGYGLDLQAAIDAPRGRLWDGTRVMLENRVPADVVEKLRARGHGVEVVGPVSWSAGGMHAVSRDPETGAFAGAADARRDGAAVAATR</sequence>
<dbReference type="AlphaFoldDB" id="A0A918XQT0"/>
<evidence type="ECO:0000313" key="1">
    <source>
        <dbReference type="EMBL" id="GHD45478.1"/>
    </source>
</evidence>
<dbReference type="Gene3D" id="1.10.246.130">
    <property type="match status" value="1"/>
</dbReference>
<reference evidence="1" key="1">
    <citation type="journal article" date="2014" name="Int. J. Syst. Evol. Microbiol.">
        <title>Complete genome sequence of Corynebacterium casei LMG S-19264T (=DSM 44701T), isolated from a smear-ripened cheese.</title>
        <authorList>
            <consortium name="US DOE Joint Genome Institute (JGI-PGF)"/>
            <person name="Walter F."/>
            <person name="Albersmeier A."/>
            <person name="Kalinowski J."/>
            <person name="Ruckert C."/>
        </authorList>
    </citation>
    <scope>NUCLEOTIDE SEQUENCE</scope>
    <source>
        <strain evidence="1">KCTC 42651</strain>
    </source>
</reference>
<gene>
    <name evidence="1" type="ORF">GCM10017083_13480</name>
</gene>
<dbReference type="SUPFAM" id="SSF56235">
    <property type="entry name" value="N-terminal nucleophile aminohydrolases (Ntn hydrolases)"/>
    <property type="match status" value="1"/>
</dbReference>
<keyword evidence="2" id="KW-1185">Reference proteome</keyword>
<dbReference type="Proteomes" id="UP000630353">
    <property type="component" value="Unassembled WGS sequence"/>
</dbReference>
<protein>
    <submittedName>
        <fullName evidence="1">Gamma-glutamyltranspeptidase</fullName>
    </submittedName>
</protein>
<dbReference type="EMBL" id="BMZS01000003">
    <property type="protein sequence ID" value="GHD45478.1"/>
    <property type="molecule type" value="Genomic_DNA"/>
</dbReference>
<dbReference type="InterPro" id="IPR043137">
    <property type="entry name" value="GGT_ssub_C"/>
</dbReference>
<comment type="caution">
    <text evidence="1">The sequence shown here is derived from an EMBL/GenBank/DDBJ whole genome shotgun (WGS) entry which is preliminary data.</text>
</comment>
<dbReference type="InterPro" id="IPR052896">
    <property type="entry name" value="GGT-like_enzyme"/>
</dbReference>
<dbReference type="PANTHER" id="PTHR43881:SF1">
    <property type="entry name" value="GAMMA-GLUTAMYLTRANSPEPTIDASE (AFU_ORTHOLOGUE AFUA_4G13580)"/>
    <property type="match status" value="1"/>
</dbReference>
<dbReference type="RefSeq" id="WP_189988189.1">
    <property type="nucleotide sequence ID" value="NZ_BMZS01000003.1"/>
</dbReference>
<name>A0A918XQT0_9PROT</name>